<dbReference type="Pfam" id="PF02237">
    <property type="entry name" value="BPL_C"/>
    <property type="match status" value="1"/>
</dbReference>
<dbReference type="RefSeq" id="WP_285525004.1">
    <property type="nucleotide sequence ID" value="NZ_JASNGB010000203.1"/>
</dbReference>
<keyword evidence="6" id="KW-1185">Reference proteome</keyword>
<keyword evidence="5" id="KW-0436">Ligase</keyword>
<dbReference type="Pfam" id="PF03099">
    <property type="entry name" value="BPL_LplA_LipB"/>
    <property type="match status" value="1"/>
</dbReference>
<feature type="domain" description="Biotin protein ligase C-terminal" evidence="3">
    <location>
        <begin position="128"/>
        <end position="174"/>
    </location>
</feature>
<gene>
    <name evidence="5" type="ORF">QOL99_15010</name>
</gene>
<dbReference type="InterPro" id="IPR008988">
    <property type="entry name" value="Transcriptional_repressor_C"/>
</dbReference>
<feature type="non-terminal residue" evidence="5">
    <location>
        <position position="1"/>
    </location>
</feature>
<dbReference type="EC" id="6.3.4.15" evidence="2"/>
<reference evidence="5 6" key="1">
    <citation type="submission" date="2023-05" db="EMBL/GenBank/DDBJ databases">
        <authorList>
            <person name="Gao F."/>
        </authorList>
    </citation>
    <scope>NUCLEOTIDE SEQUENCE [LARGE SCALE GENOMIC DNA]</scope>
    <source>
        <strain evidence="5 6">MIMF12</strain>
    </source>
</reference>
<dbReference type="InterPro" id="IPR003142">
    <property type="entry name" value="BPL_C"/>
</dbReference>
<dbReference type="Gene3D" id="3.30.930.10">
    <property type="entry name" value="Bira Bifunctional Protein, Domain 2"/>
    <property type="match status" value="1"/>
</dbReference>
<evidence type="ECO:0000256" key="1">
    <source>
        <dbReference type="ARBA" id="ARBA00023267"/>
    </source>
</evidence>
<evidence type="ECO:0000313" key="6">
    <source>
        <dbReference type="Proteomes" id="UP001302059"/>
    </source>
</evidence>
<dbReference type="PANTHER" id="PTHR12835">
    <property type="entry name" value="BIOTIN PROTEIN LIGASE"/>
    <property type="match status" value="1"/>
</dbReference>
<dbReference type="Proteomes" id="UP001302059">
    <property type="component" value="Unassembled WGS sequence"/>
</dbReference>
<dbReference type="SUPFAM" id="SSF50037">
    <property type="entry name" value="C-terminal domain of transcriptional repressors"/>
    <property type="match status" value="1"/>
</dbReference>
<dbReference type="Gene3D" id="2.30.30.100">
    <property type="match status" value="1"/>
</dbReference>
<name>A0ABT7JK69_9DEIO</name>
<dbReference type="GO" id="GO:0016874">
    <property type="term" value="F:ligase activity"/>
    <property type="evidence" value="ECO:0007669"/>
    <property type="project" value="UniProtKB-KW"/>
</dbReference>
<evidence type="ECO:0000256" key="2">
    <source>
        <dbReference type="ARBA" id="ARBA00024227"/>
    </source>
</evidence>
<dbReference type="PANTHER" id="PTHR12835:SF5">
    <property type="entry name" value="BIOTIN--PROTEIN LIGASE"/>
    <property type="match status" value="1"/>
</dbReference>
<accession>A0ABT7JK69</accession>
<comment type="caution">
    <text evidence="5">The sequence shown here is derived from an EMBL/GenBank/DDBJ whole genome shotgun (WGS) entry which is preliminary data.</text>
</comment>
<evidence type="ECO:0000259" key="3">
    <source>
        <dbReference type="Pfam" id="PF02237"/>
    </source>
</evidence>
<sequence length="189" mass="19576">FSVLLHGPLPLPDLARMPLAAGVALHAACASSGVRGGLKWPNDLLAPDGRKLAGILLEADLRGEEARRAVLGLGVNVAAAPPGAAHLHGFRPGLTRADLLSRLLAELERWLAAPPGEVLAAWRRSNLTLGREVRVVTARGEVSGTALDLDAGGSLLVRLPDGPTVPVHAGDVQLVGSLQAPSRPQEDTP</sequence>
<feature type="domain" description="BPL/LPL catalytic" evidence="4">
    <location>
        <begin position="38"/>
        <end position="76"/>
    </location>
</feature>
<dbReference type="InterPro" id="IPR045864">
    <property type="entry name" value="aa-tRNA-synth_II/BPL/LPL"/>
</dbReference>
<dbReference type="SUPFAM" id="SSF55681">
    <property type="entry name" value="Class II aaRS and biotin synthetases"/>
    <property type="match status" value="1"/>
</dbReference>
<dbReference type="InterPro" id="IPR004143">
    <property type="entry name" value="BPL_LPL_catalytic"/>
</dbReference>
<dbReference type="EMBL" id="JASNGB010000203">
    <property type="protein sequence ID" value="MDL2345449.1"/>
    <property type="molecule type" value="Genomic_DNA"/>
</dbReference>
<evidence type="ECO:0000259" key="4">
    <source>
        <dbReference type="Pfam" id="PF03099"/>
    </source>
</evidence>
<organism evidence="5 6">
    <name type="scientific">Deinococcus rhizophilus</name>
    <dbReference type="NCBI Taxonomy" id="3049544"/>
    <lineage>
        <taxon>Bacteria</taxon>
        <taxon>Thermotogati</taxon>
        <taxon>Deinococcota</taxon>
        <taxon>Deinococci</taxon>
        <taxon>Deinococcales</taxon>
        <taxon>Deinococcaceae</taxon>
        <taxon>Deinococcus</taxon>
    </lineage>
</organism>
<evidence type="ECO:0000313" key="5">
    <source>
        <dbReference type="EMBL" id="MDL2345449.1"/>
    </source>
</evidence>
<protein>
    <recommendedName>
        <fullName evidence="2">biotin--[biotin carboxyl-carrier protein] ligase</fullName>
        <ecNumber evidence="2">6.3.4.15</ecNumber>
    </recommendedName>
</protein>
<keyword evidence="1" id="KW-0092">Biotin</keyword>
<proteinExistence type="predicted"/>